<dbReference type="InterPro" id="IPR020892">
    <property type="entry name" value="Cyclophilin-type_PPIase_CS"/>
</dbReference>
<dbReference type="PROSITE" id="PS00170">
    <property type="entry name" value="CSA_PPIASE_1"/>
    <property type="match status" value="1"/>
</dbReference>
<evidence type="ECO:0000256" key="4">
    <source>
        <dbReference type="ARBA" id="ARBA00038509"/>
    </source>
</evidence>
<dbReference type="STRING" id="1522189.A0A316W1T4"/>
<evidence type="ECO:0000256" key="5">
    <source>
        <dbReference type="RuleBase" id="RU363019"/>
    </source>
</evidence>
<evidence type="ECO:0000256" key="2">
    <source>
        <dbReference type="ARBA" id="ARBA00004123"/>
    </source>
</evidence>
<keyword evidence="5" id="KW-0413">Isomerase</keyword>
<feature type="domain" description="PPIase cyclophilin-type" evidence="7">
    <location>
        <begin position="18"/>
        <end position="160"/>
    </location>
</feature>
<evidence type="ECO:0000256" key="3">
    <source>
        <dbReference type="ARBA" id="ARBA00023242"/>
    </source>
</evidence>
<dbReference type="SUPFAM" id="SSF50891">
    <property type="entry name" value="Cyclophilin-like"/>
    <property type="match status" value="1"/>
</dbReference>
<feature type="region of interest" description="Disordered" evidence="6">
    <location>
        <begin position="180"/>
        <end position="212"/>
    </location>
</feature>
<dbReference type="EC" id="5.2.1.8" evidence="5"/>
<dbReference type="GO" id="GO:0006457">
    <property type="term" value="P:protein folding"/>
    <property type="evidence" value="ECO:0007669"/>
    <property type="project" value="InterPro"/>
</dbReference>
<keyword evidence="9" id="KW-1185">Reference proteome</keyword>
<dbReference type="GeneID" id="37033619"/>
<dbReference type="InterPro" id="IPR029000">
    <property type="entry name" value="Cyclophilin-like_dom_sf"/>
</dbReference>
<comment type="similarity">
    <text evidence="4">Belongs to the cyclophilin-type PPIase family. CWC27 subfamily.</text>
</comment>
<protein>
    <recommendedName>
        <fullName evidence="5">Peptidyl-prolyl cis-trans isomerase</fullName>
        <shortName evidence="5">PPIase</shortName>
        <ecNumber evidence="5">5.2.1.8</ecNumber>
    </recommendedName>
</protein>
<reference evidence="8 9" key="1">
    <citation type="journal article" date="2018" name="Mol. Biol. Evol.">
        <title>Broad Genomic Sampling Reveals a Smut Pathogenic Ancestry of the Fungal Clade Ustilaginomycotina.</title>
        <authorList>
            <person name="Kijpornyongpan T."/>
            <person name="Mondo S.J."/>
            <person name="Barry K."/>
            <person name="Sandor L."/>
            <person name="Lee J."/>
            <person name="Lipzen A."/>
            <person name="Pangilinan J."/>
            <person name="LaButti K."/>
            <person name="Hainaut M."/>
            <person name="Henrissat B."/>
            <person name="Grigoriev I.V."/>
            <person name="Spatafora J.W."/>
            <person name="Aime M.C."/>
        </authorList>
    </citation>
    <scope>NUCLEOTIDE SEQUENCE [LARGE SCALE GENOMIC DNA]</scope>
    <source>
        <strain evidence="8 9">MCA 4658</strain>
    </source>
</reference>
<evidence type="ECO:0000256" key="6">
    <source>
        <dbReference type="SAM" id="MobiDB-lite"/>
    </source>
</evidence>
<evidence type="ECO:0000259" key="7">
    <source>
        <dbReference type="PROSITE" id="PS50072"/>
    </source>
</evidence>
<comment type="subcellular location">
    <subcellularLocation>
        <location evidence="2">Nucleus</location>
    </subcellularLocation>
</comment>
<dbReference type="EMBL" id="KZ819366">
    <property type="protein sequence ID" value="PWN43826.1"/>
    <property type="molecule type" value="Genomic_DNA"/>
</dbReference>
<dbReference type="PROSITE" id="PS50072">
    <property type="entry name" value="CSA_PPIASE_2"/>
    <property type="match status" value="1"/>
</dbReference>
<dbReference type="RefSeq" id="XP_025370986.1">
    <property type="nucleotide sequence ID" value="XM_025511749.1"/>
</dbReference>
<accession>A0A316W1T4</accession>
<dbReference type="InterPro" id="IPR002130">
    <property type="entry name" value="Cyclophilin-type_PPIase_dom"/>
</dbReference>
<dbReference type="InParanoid" id="A0A316W1T4"/>
<sequence length="212" mass="23558">MSNIYNTEPAPSARVVMSTSAGDLDIELWAKETPLASRNFLQLAMEGYYDGTTFHRLVQGFIIQGGDASGAGDGGESIYGQPFADEPHQRLRLNRRGLLACANEGERDSNTSQFFFTLDATPELQGRHTMFGRITGPTIYNLLTLASHEVQQGTDTPVQPAPKVLTVKVLEEPWGDVKPRITREERAEQERARRVAKKERAREREKGAKGVK</sequence>
<evidence type="ECO:0000313" key="9">
    <source>
        <dbReference type="Proteomes" id="UP000245783"/>
    </source>
</evidence>
<dbReference type="GO" id="GO:0003755">
    <property type="term" value="F:peptidyl-prolyl cis-trans isomerase activity"/>
    <property type="evidence" value="ECO:0007669"/>
    <property type="project" value="UniProtKB-UniRule"/>
</dbReference>
<evidence type="ECO:0000256" key="1">
    <source>
        <dbReference type="ARBA" id="ARBA00000971"/>
    </source>
</evidence>
<dbReference type="OrthoDB" id="442970at2759"/>
<gene>
    <name evidence="8" type="ORF">IE81DRAFT_288053</name>
</gene>
<proteinExistence type="inferred from homology"/>
<dbReference type="InterPro" id="IPR044666">
    <property type="entry name" value="Cyclophilin_A-like"/>
</dbReference>
<dbReference type="PANTHER" id="PTHR45625">
    <property type="entry name" value="PEPTIDYL-PROLYL CIS-TRANS ISOMERASE-RELATED"/>
    <property type="match status" value="1"/>
</dbReference>
<comment type="catalytic activity">
    <reaction evidence="1 5">
        <text>[protein]-peptidylproline (omega=180) = [protein]-peptidylproline (omega=0)</text>
        <dbReference type="Rhea" id="RHEA:16237"/>
        <dbReference type="Rhea" id="RHEA-COMP:10747"/>
        <dbReference type="Rhea" id="RHEA-COMP:10748"/>
        <dbReference type="ChEBI" id="CHEBI:83833"/>
        <dbReference type="ChEBI" id="CHEBI:83834"/>
        <dbReference type="EC" id="5.2.1.8"/>
    </reaction>
</comment>
<dbReference type="Gene3D" id="2.40.100.10">
    <property type="entry name" value="Cyclophilin-like"/>
    <property type="match status" value="1"/>
</dbReference>
<dbReference type="Proteomes" id="UP000245783">
    <property type="component" value="Unassembled WGS sequence"/>
</dbReference>
<evidence type="ECO:0000313" key="8">
    <source>
        <dbReference type="EMBL" id="PWN43826.1"/>
    </source>
</evidence>
<name>A0A316W1T4_9BASI</name>
<dbReference type="GO" id="GO:0071013">
    <property type="term" value="C:catalytic step 2 spliceosome"/>
    <property type="evidence" value="ECO:0007669"/>
    <property type="project" value="TreeGrafter"/>
</dbReference>
<dbReference type="AlphaFoldDB" id="A0A316W1T4"/>
<dbReference type="PANTHER" id="PTHR45625:SF6">
    <property type="entry name" value="SPLICEOSOME-ASSOCIATED PROTEIN CWC27 HOMOLOG"/>
    <property type="match status" value="1"/>
</dbReference>
<comment type="function">
    <text evidence="5">PPIases accelerate the folding of proteins. It catalyzes the cis-trans isomerization of proline imidic peptide bonds in oligopeptides.</text>
</comment>
<organism evidence="8 9">
    <name type="scientific">Ceraceosorus guamensis</name>
    <dbReference type="NCBI Taxonomy" id="1522189"/>
    <lineage>
        <taxon>Eukaryota</taxon>
        <taxon>Fungi</taxon>
        <taxon>Dikarya</taxon>
        <taxon>Basidiomycota</taxon>
        <taxon>Ustilaginomycotina</taxon>
        <taxon>Exobasidiomycetes</taxon>
        <taxon>Ceraceosorales</taxon>
        <taxon>Ceraceosoraceae</taxon>
        <taxon>Ceraceosorus</taxon>
    </lineage>
</organism>
<keyword evidence="5" id="KW-0697">Rotamase</keyword>
<keyword evidence="3" id="KW-0539">Nucleus</keyword>
<dbReference type="Pfam" id="PF00160">
    <property type="entry name" value="Pro_isomerase"/>
    <property type="match status" value="1"/>
</dbReference>
<dbReference type="PRINTS" id="PR00153">
    <property type="entry name" value="CSAPPISMRASE"/>
</dbReference>